<gene>
    <name evidence="2" type="ORF">D5F01_LYC05642</name>
</gene>
<dbReference type="Proteomes" id="UP000424527">
    <property type="component" value="Unassembled WGS sequence"/>
</dbReference>
<name>A0A6G0J069_LARCR</name>
<feature type="region of interest" description="Disordered" evidence="1">
    <location>
        <begin position="67"/>
        <end position="157"/>
    </location>
</feature>
<organism evidence="2 3">
    <name type="scientific">Larimichthys crocea</name>
    <name type="common">Large yellow croaker</name>
    <name type="synonym">Pseudosciaena crocea</name>
    <dbReference type="NCBI Taxonomy" id="215358"/>
    <lineage>
        <taxon>Eukaryota</taxon>
        <taxon>Metazoa</taxon>
        <taxon>Chordata</taxon>
        <taxon>Craniata</taxon>
        <taxon>Vertebrata</taxon>
        <taxon>Euteleostomi</taxon>
        <taxon>Actinopterygii</taxon>
        <taxon>Neopterygii</taxon>
        <taxon>Teleostei</taxon>
        <taxon>Neoteleostei</taxon>
        <taxon>Acanthomorphata</taxon>
        <taxon>Eupercaria</taxon>
        <taxon>Sciaenidae</taxon>
        <taxon>Larimichthys</taxon>
    </lineage>
</organism>
<sequence>MAAASPVKGGLMTEGDVPGRRDAEGAADSSDVVDREGVSLGDSLPLVGSWADCVVSSEEGDIVETVVAAAGGVRRPRDSSGEDLTESSAEVVPAESQVKGRRRRKKQREGTVQTMDRACDEERPSTSSGHSGVLDVDSGQEDSGSGSDVREGVPAPPGSTMIRFSFMSKRVAQYGARFLRRDCPSLARTYAAVAGGSETHKLRPLERFFRSVRGKAGPWDGGCCPSCGDGRSFTCKGGLMTE</sequence>
<evidence type="ECO:0000313" key="2">
    <source>
        <dbReference type="EMBL" id="KAE8296872.1"/>
    </source>
</evidence>
<reference evidence="2 3" key="1">
    <citation type="submission" date="2019-07" db="EMBL/GenBank/DDBJ databases">
        <title>Chromosome genome assembly for large yellow croaker.</title>
        <authorList>
            <person name="Xiao S."/>
        </authorList>
    </citation>
    <scope>NUCLEOTIDE SEQUENCE [LARGE SCALE GENOMIC DNA]</scope>
    <source>
        <strain evidence="2">JMULYC20181020</strain>
        <tissue evidence="2">Muscle</tissue>
    </source>
</reference>
<protein>
    <submittedName>
        <fullName evidence="2">Uncharacterized protein</fullName>
    </submittedName>
</protein>
<evidence type="ECO:0000256" key="1">
    <source>
        <dbReference type="SAM" id="MobiDB-lite"/>
    </source>
</evidence>
<accession>A0A6G0J069</accession>
<comment type="caution">
    <text evidence="2">The sequence shown here is derived from an EMBL/GenBank/DDBJ whole genome shotgun (WGS) entry which is preliminary data.</text>
</comment>
<proteinExistence type="predicted"/>
<keyword evidence="3" id="KW-1185">Reference proteome</keyword>
<dbReference type="AlphaFoldDB" id="A0A6G0J069"/>
<evidence type="ECO:0000313" key="3">
    <source>
        <dbReference type="Proteomes" id="UP000424527"/>
    </source>
</evidence>
<feature type="compositionally biased region" description="Low complexity" evidence="1">
    <location>
        <begin position="135"/>
        <end position="147"/>
    </location>
</feature>
<dbReference type="EMBL" id="REGW02000005">
    <property type="protein sequence ID" value="KAE8296872.1"/>
    <property type="molecule type" value="Genomic_DNA"/>
</dbReference>
<feature type="region of interest" description="Disordered" evidence="1">
    <location>
        <begin position="1"/>
        <end position="42"/>
    </location>
</feature>